<keyword evidence="11" id="KW-0407">Ion channel</keyword>
<dbReference type="PANTHER" id="PTHR47143">
    <property type="entry name" value="TRANSIENT RECEPTOR POTENTIAL CATION CHANNEL PROTEIN PAINLESS"/>
    <property type="match status" value="1"/>
</dbReference>
<evidence type="ECO:0000256" key="8">
    <source>
        <dbReference type="ARBA" id="ARBA00023065"/>
    </source>
</evidence>
<dbReference type="InterPro" id="IPR005821">
    <property type="entry name" value="Ion_trans_dom"/>
</dbReference>
<keyword evidence="10" id="KW-0325">Glycoprotein</keyword>
<name>A0AAE1NNQ2_9EUCA</name>
<evidence type="ECO:0000256" key="11">
    <source>
        <dbReference type="ARBA" id="ARBA00023303"/>
    </source>
</evidence>
<comment type="subcellular location">
    <subcellularLocation>
        <location evidence="1">Membrane</location>
        <topology evidence="1">Multi-pass membrane protein</topology>
    </subcellularLocation>
</comment>
<dbReference type="Proteomes" id="UP001292094">
    <property type="component" value="Unassembled WGS sequence"/>
</dbReference>
<reference evidence="16" key="1">
    <citation type="submission" date="2023-11" db="EMBL/GenBank/DDBJ databases">
        <title>Genome assemblies of two species of porcelain crab, Petrolisthes cinctipes and Petrolisthes manimaculis (Anomura: Porcellanidae).</title>
        <authorList>
            <person name="Angst P."/>
        </authorList>
    </citation>
    <scope>NUCLEOTIDE SEQUENCE</scope>
    <source>
        <strain evidence="16">PB745_02</strain>
        <tissue evidence="16">Gill</tissue>
    </source>
</reference>
<keyword evidence="3" id="KW-0716">Sensory transduction</keyword>
<evidence type="ECO:0000256" key="4">
    <source>
        <dbReference type="ARBA" id="ARBA00022692"/>
    </source>
</evidence>
<dbReference type="SMART" id="SM00248">
    <property type="entry name" value="ANK"/>
    <property type="match status" value="6"/>
</dbReference>
<evidence type="ECO:0000256" key="3">
    <source>
        <dbReference type="ARBA" id="ARBA00022606"/>
    </source>
</evidence>
<feature type="compositionally biased region" description="Polar residues" evidence="13">
    <location>
        <begin position="951"/>
        <end position="974"/>
    </location>
</feature>
<keyword evidence="8" id="KW-0406">Ion transport</keyword>
<proteinExistence type="predicted"/>
<feature type="transmembrane region" description="Helical" evidence="14">
    <location>
        <begin position="617"/>
        <end position="636"/>
    </location>
</feature>
<feature type="transmembrane region" description="Helical" evidence="14">
    <location>
        <begin position="578"/>
        <end position="605"/>
    </location>
</feature>
<evidence type="ECO:0000259" key="15">
    <source>
        <dbReference type="Pfam" id="PF00520"/>
    </source>
</evidence>
<evidence type="ECO:0000313" key="17">
    <source>
        <dbReference type="Proteomes" id="UP001292094"/>
    </source>
</evidence>
<feature type="region of interest" description="Disordered" evidence="13">
    <location>
        <begin position="839"/>
        <end position="861"/>
    </location>
</feature>
<keyword evidence="6 14" id="KW-1133">Transmembrane helix</keyword>
<feature type="repeat" description="ANK" evidence="12">
    <location>
        <begin position="256"/>
        <end position="296"/>
    </location>
</feature>
<feature type="transmembrane region" description="Helical" evidence="14">
    <location>
        <begin position="674"/>
        <end position="702"/>
    </location>
</feature>
<evidence type="ECO:0000256" key="7">
    <source>
        <dbReference type="ARBA" id="ARBA00023043"/>
    </source>
</evidence>
<feature type="region of interest" description="Disordered" evidence="13">
    <location>
        <begin position="951"/>
        <end position="987"/>
    </location>
</feature>
<feature type="repeat" description="ANK" evidence="12">
    <location>
        <begin position="222"/>
        <end position="255"/>
    </location>
</feature>
<evidence type="ECO:0000256" key="9">
    <source>
        <dbReference type="ARBA" id="ARBA00023136"/>
    </source>
</evidence>
<dbReference type="Pfam" id="PF12796">
    <property type="entry name" value="Ank_2"/>
    <property type="match status" value="2"/>
</dbReference>
<comment type="caution">
    <text evidence="16">The sequence shown here is derived from an EMBL/GenBank/DDBJ whole genome shotgun (WGS) entry which is preliminary data.</text>
</comment>
<feature type="repeat" description="ANK" evidence="12">
    <location>
        <begin position="80"/>
        <end position="112"/>
    </location>
</feature>
<evidence type="ECO:0000256" key="1">
    <source>
        <dbReference type="ARBA" id="ARBA00004141"/>
    </source>
</evidence>
<dbReference type="InterPro" id="IPR002110">
    <property type="entry name" value="Ankyrin_rpt"/>
</dbReference>
<feature type="domain" description="Ion transport" evidence="15">
    <location>
        <begin position="510"/>
        <end position="712"/>
    </location>
</feature>
<evidence type="ECO:0000256" key="5">
    <source>
        <dbReference type="ARBA" id="ARBA00022737"/>
    </source>
</evidence>
<dbReference type="GO" id="GO:0005216">
    <property type="term" value="F:monoatomic ion channel activity"/>
    <property type="evidence" value="ECO:0007669"/>
    <property type="project" value="InterPro"/>
</dbReference>
<evidence type="ECO:0000313" key="16">
    <source>
        <dbReference type="EMBL" id="KAK4292811.1"/>
    </source>
</evidence>
<feature type="transmembrane region" description="Helical" evidence="14">
    <location>
        <begin position="642"/>
        <end position="662"/>
    </location>
</feature>
<dbReference type="Pfam" id="PF00520">
    <property type="entry name" value="Ion_trans"/>
    <property type="match status" value="1"/>
</dbReference>
<keyword evidence="4 14" id="KW-0812">Transmembrane</keyword>
<protein>
    <recommendedName>
        <fullName evidence="15">Ion transport domain-containing protein</fullName>
    </recommendedName>
</protein>
<feature type="compositionally biased region" description="Polar residues" evidence="13">
    <location>
        <begin position="840"/>
        <end position="853"/>
    </location>
</feature>
<organism evidence="16 17">
    <name type="scientific">Petrolisthes manimaculis</name>
    <dbReference type="NCBI Taxonomy" id="1843537"/>
    <lineage>
        <taxon>Eukaryota</taxon>
        <taxon>Metazoa</taxon>
        <taxon>Ecdysozoa</taxon>
        <taxon>Arthropoda</taxon>
        <taxon>Crustacea</taxon>
        <taxon>Multicrustacea</taxon>
        <taxon>Malacostraca</taxon>
        <taxon>Eumalacostraca</taxon>
        <taxon>Eucarida</taxon>
        <taxon>Decapoda</taxon>
        <taxon>Pleocyemata</taxon>
        <taxon>Anomura</taxon>
        <taxon>Galatheoidea</taxon>
        <taxon>Porcellanidae</taxon>
        <taxon>Petrolisthes</taxon>
    </lineage>
</organism>
<dbReference type="InterPro" id="IPR052076">
    <property type="entry name" value="TRP_cation_channel"/>
</dbReference>
<dbReference type="PANTHER" id="PTHR47143:SF1">
    <property type="entry name" value="ION_TRANS DOMAIN-CONTAINING PROTEIN"/>
    <property type="match status" value="1"/>
</dbReference>
<evidence type="ECO:0000256" key="10">
    <source>
        <dbReference type="ARBA" id="ARBA00023180"/>
    </source>
</evidence>
<keyword evidence="5" id="KW-0677">Repeat</keyword>
<keyword evidence="7 12" id="KW-0040">ANK repeat</keyword>
<dbReference type="EMBL" id="JAWZYT010004723">
    <property type="protein sequence ID" value="KAK4292811.1"/>
    <property type="molecule type" value="Genomic_DNA"/>
</dbReference>
<dbReference type="PROSITE" id="PS50088">
    <property type="entry name" value="ANK_REPEAT"/>
    <property type="match status" value="5"/>
</dbReference>
<evidence type="ECO:0000256" key="13">
    <source>
        <dbReference type="SAM" id="MobiDB-lite"/>
    </source>
</evidence>
<dbReference type="PROSITE" id="PS50297">
    <property type="entry name" value="ANK_REP_REGION"/>
    <property type="match status" value="3"/>
</dbReference>
<keyword evidence="2" id="KW-0813">Transport</keyword>
<feature type="repeat" description="ANK" evidence="12">
    <location>
        <begin position="113"/>
        <end position="145"/>
    </location>
</feature>
<evidence type="ECO:0000256" key="12">
    <source>
        <dbReference type="PROSITE-ProRule" id="PRU00023"/>
    </source>
</evidence>
<keyword evidence="17" id="KW-1185">Reference proteome</keyword>
<dbReference type="GO" id="GO:0034703">
    <property type="term" value="C:cation channel complex"/>
    <property type="evidence" value="ECO:0007669"/>
    <property type="project" value="UniProtKB-ARBA"/>
</dbReference>
<feature type="compositionally biased region" description="Low complexity" evidence="13">
    <location>
        <begin position="975"/>
        <end position="987"/>
    </location>
</feature>
<feature type="transmembrane region" description="Helical" evidence="14">
    <location>
        <begin position="447"/>
        <end position="468"/>
    </location>
</feature>
<keyword evidence="9 14" id="KW-0472">Membrane</keyword>
<feature type="repeat" description="ANK" evidence="12">
    <location>
        <begin position="146"/>
        <end position="186"/>
    </location>
</feature>
<dbReference type="PRINTS" id="PR01415">
    <property type="entry name" value="ANKYRIN"/>
</dbReference>
<accession>A0AAE1NNQ2</accession>
<evidence type="ECO:0000256" key="2">
    <source>
        <dbReference type="ARBA" id="ARBA00022448"/>
    </source>
</evidence>
<evidence type="ECO:0000256" key="6">
    <source>
        <dbReference type="ARBA" id="ARBA00022989"/>
    </source>
</evidence>
<dbReference type="SUPFAM" id="SSF48403">
    <property type="entry name" value="Ankyrin repeat"/>
    <property type="match status" value="1"/>
</dbReference>
<dbReference type="AlphaFoldDB" id="A0AAE1NNQ2"/>
<dbReference type="Gene3D" id="1.25.40.20">
    <property type="entry name" value="Ankyrin repeat-containing domain"/>
    <property type="match status" value="3"/>
</dbReference>
<dbReference type="InterPro" id="IPR036770">
    <property type="entry name" value="Ankyrin_rpt-contain_sf"/>
</dbReference>
<gene>
    <name evidence="16" type="ORF">Pmani_034451</name>
</gene>
<dbReference type="Pfam" id="PF00023">
    <property type="entry name" value="Ank"/>
    <property type="match status" value="1"/>
</dbReference>
<sequence length="987" mass="109141">MAILLCTRRDTRTNIPSYIGNLIHSMKSLLRKKCTPLQHRINPDTRFQMLLRAVQARSVRGVGGQLAAGLPVNHRDPALGNKTPLICAAEYGFTEAVIKLLDAGANVSLADATGATPLHMAAGGGHVSTVTHLLDYGAHVNHLDAHKSTPLHYAARADLQESDCGKVVKVVEVLVAAGSRCNLKDGEGRLPLHNAAMAGTAALLRVLTTGKNKATINLQDNEGHTPLHCAVIGARSLLAVEELLKLGVNIDTRDTHGNTALHLASGRHINHVDEEFDGNCLELLLRHGASVAVHTEDGNNALSLALRRTMWWGRPGSRDHILHAVHQLVAKGSKIQDGFAMWRMVESFPSLVPAALNRSFIANTSSRDSPHLHLDLDFSPLLVSSKRLQMFHRQSPLLPQSELPPPLLQDSELAMLQYILWEGRKQLLLHPLCHSFLHLKWLKVRKYFLANVMFYLLFVLSLTGFLLFSENCPVGTPTTESSVNASTNGIQSDNSTSTCMWVGAQSNMVRLTWWCLVTFNVLLDIREVVQFLQNPLIYFFNLGNLLDATLVFCVPQLLVVSGSEGNVNCCLAAWQQQVGAVCVILGWVRFMLFMGQFPSCGVYIVMFSTVARNVLKFLAMYVFVLIAFALAFYVLLRGLPAFHSVLISLISSLVMMTGELNYEETFLSGSPDYSLGLTLVLLVVFIVLVYIILSNLLVGLAVSDMQAIRQRSEVLRLTRHVGMMAQIEALFRSPLVPGQLQHILLHSIAIIDKNKSPYITINPNHSNGLADSLFLLMVSTLGGRRVFVKLFEAVVSGFIPPEPQPAIPRKMVACIVDVALREHEMDKWEKRLQSRAMQGLPSSQPRSILHTTQIPPPPSPTLLTRCPSLPRIMAGGGRASWVRSFLLDTDWEDEASDMIHSNLHNCQSYNSYPSHLRPVIQQDPSARLEEMRIQIVNLQATMGTLLHTIQQQHTHPYMGHTSSTQSQPFSSVPEQTPLLLPTQQHLV</sequence>
<evidence type="ECO:0000256" key="14">
    <source>
        <dbReference type="SAM" id="Phobius"/>
    </source>
</evidence>